<name>A0A9W7ALP4_9STRA</name>
<organism evidence="5 6">
    <name type="scientific">Triparma laevis f. longispina</name>
    <dbReference type="NCBI Taxonomy" id="1714387"/>
    <lineage>
        <taxon>Eukaryota</taxon>
        <taxon>Sar</taxon>
        <taxon>Stramenopiles</taxon>
        <taxon>Ochrophyta</taxon>
        <taxon>Bolidophyceae</taxon>
        <taxon>Parmales</taxon>
        <taxon>Triparmaceae</taxon>
        <taxon>Triparma</taxon>
    </lineage>
</organism>
<evidence type="ECO:0000256" key="1">
    <source>
        <dbReference type="ARBA" id="ARBA00008509"/>
    </source>
</evidence>
<dbReference type="OrthoDB" id="1898560at2759"/>
<dbReference type="SUPFAM" id="SSF49764">
    <property type="entry name" value="HSP20-like chaperones"/>
    <property type="match status" value="1"/>
</dbReference>
<comment type="caution">
    <text evidence="5">The sequence shown here is derived from an EMBL/GenBank/DDBJ whole genome shotgun (WGS) entry which is preliminary data.</text>
</comment>
<accession>A0A9W7ALP4</accession>
<reference evidence="6" key="1">
    <citation type="journal article" date="2023" name="Commun. Biol.">
        <title>Genome analysis of Parmales, the sister group of diatoms, reveals the evolutionary specialization of diatoms from phago-mixotrophs to photoautotrophs.</title>
        <authorList>
            <person name="Ban H."/>
            <person name="Sato S."/>
            <person name="Yoshikawa S."/>
            <person name="Yamada K."/>
            <person name="Nakamura Y."/>
            <person name="Ichinomiya M."/>
            <person name="Sato N."/>
            <person name="Blanc-Mathieu R."/>
            <person name="Endo H."/>
            <person name="Kuwata A."/>
            <person name="Ogata H."/>
        </authorList>
    </citation>
    <scope>NUCLEOTIDE SEQUENCE [LARGE SCALE GENOMIC DNA]</scope>
    <source>
        <strain evidence="6">NIES 3700</strain>
    </source>
</reference>
<proteinExistence type="inferred from homology"/>
<evidence type="ECO:0000256" key="2">
    <source>
        <dbReference type="SAM" id="MobiDB-lite"/>
    </source>
</evidence>
<evidence type="ECO:0000259" key="3">
    <source>
        <dbReference type="PROSITE" id="PS51048"/>
    </source>
</evidence>
<feature type="region of interest" description="Disordered" evidence="2">
    <location>
        <begin position="383"/>
        <end position="428"/>
    </location>
</feature>
<dbReference type="InterPro" id="IPR007052">
    <property type="entry name" value="CS_dom"/>
</dbReference>
<feature type="compositionally biased region" description="Basic and acidic residues" evidence="2">
    <location>
        <begin position="345"/>
        <end position="356"/>
    </location>
</feature>
<dbReference type="Gene3D" id="2.60.40.790">
    <property type="match status" value="1"/>
</dbReference>
<evidence type="ECO:0000313" key="6">
    <source>
        <dbReference type="Proteomes" id="UP001165122"/>
    </source>
</evidence>
<feature type="region of interest" description="Disordered" evidence="2">
    <location>
        <begin position="317"/>
        <end position="359"/>
    </location>
</feature>
<dbReference type="EMBL" id="BRXW01000713">
    <property type="protein sequence ID" value="GMH75216.1"/>
    <property type="molecule type" value="Genomic_DNA"/>
</dbReference>
<feature type="domain" description="CS" evidence="4">
    <location>
        <begin position="186"/>
        <end position="277"/>
    </location>
</feature>
<gene>
    <name evidence="5" type="ORF">TrLO_g9394</name>
</gene>
<dbReference type="Pfam" id="PF04969">
    <property type="entry name" value="CS"/>
    <property type="match status" value="1"/>
</dbReference>
<comment type="similarity">
    <text evidence="1">Belongs to the SGT1 family.</text>
</comment>
<dbReference type="PANTHER" id="PTHR45862">
    <property type="entry name" value="PROTEIN SGT1 HOMOLOG"/>
    <property type="match status" value="1"/>
</dbReference>
<protein>
    <submittedName>
        <fullName evidence="5">Uncharacterized protein</fullName>
    </submittedName>
</protein>
<dbReference type="GO" id="GO:0051087">
    <property type="term" value="F:protein-folding chaperone binding"/>
    <property type="evidence" value="ECO:0007669"/>
    <property type="project" value="InterPro"/>
</dbReference>
<feature type="compositionally biased region" description="Basic and acidic residues" evidence="2">
    <location>
        <begin position="418"/>
        <end position="428"/>
    </location>
</feature>
<feature type="compositionally biased region" description="Basic and acidic residues" evidence="2">
    <location>
        <begin position="397"/>
        <end position="409"/>
    </location>
</feature>
<feature type="domain" description="SGS" evidence="3">
    <location>
        <begin position="323"/>
        <end position="420"/>
    </location>
</feature>
<evidence type="ECO:0000259" key="4">
    <source>
        <dbReference type="PROSITE" id="PS51203"/>
    </source>
</evidence>
<dbReference type="Proteomes" id="UP001165122">
    <property type="component" value="Unassembled WGS sequence"/>
</dbReference>
<sequence>MELGDLALFSGDFQSAMSHFTAAIDAGRDGSRLYSTSPAAATELFLLHRRMLCYQGLSNWSKLAQDGSKFLQGYSSEAAGEGAGADLFGRVSLMLVEAYFKQGEWETARDKATELLVHKDFTNESLKKKIKTVKRKCEAEIEEENGGGEGVDVPPPAAPAPTTTTTITTPAAPAFVAKKPVKTAAPVMPKYQFWQSDKFITVSFLEPDVTEDMVAVEYEEETVKVTLTRKGGADPLVILDGVLFDKIDIEGCKIKHKGEKFNLMLRKGKKHEWHELFCKGLGGVKKKREALEKEKREKELEALKKEGGVVEKEDAALAKPVPKVSDGKQRPYSSTKDWDAIGNNLKEDEEREKPEGEGALNALFQQIYGQSDESTRRAMIKSFQTSGGTTLSTNWNEVKDKDYEKERQAPKGMQWKNWEGDKLPQKDD</sequence>
<keyword evidence="6" id="KW-1185">Reference proteome</keyword>
<dbReference type="InterPro" id="IPR011990">
    <property type="entry name" value="TPR-like_helical_dom_sf"/>
</dbReference>
<dbReference type="InterPro" id="IPR008978">
    <property type="entry name" value="HSP20-like_chaperone"/>
</dbReference>
<dbReference type="PROSITE" id="PS51048">
    <property type="entry name" value="SGS"/>
    <property type="match status" value="1"/>
</dbReference>
<feature type="compositionally biased region" description="Polar residues" evidence="2">
    <location>
        <begin position="383"/>
        <end position="396"/>
    </location>
</feature>
<dbReference type="PROSITE" id="PS51203">
    <property type="entry name" value="CS"/>
    <property type="match status" value="1"/>
</dbReference>
<dbReference type="Gene3D" id="1.25.40.10">
    <property type="entry name" value="Tetratricopeptide repeat domain"/>
    <property type="match status" value="1"/>
</dbReference>
<dbReference type="CDD" id="cd06463">
    <property type="entry name" value="p23_like"/>
    <property type="match status" value="1"/>
</dbReference>
<dbReference type="InterPro" id="IPR044563">
    <property type="entry name" value="Sgt1-like"/>
</dbReference>
<evidence type="ECO:0000313" key="5">
    <source>
        <dbReference type="EMBL" id="GMH75216.1"/>
    </source>
</evidence>
<dbReference type="InterPro" id="IPR007699">
    <property type="entry name" value="SGS_dom"/>
</dbReference>
<dbReference type="AlphaFoldDB" id="A0A9W7ALP4"/>
<dbReference type="Pfam" id="PF05002">
    <property type="entry name" value="SGS"/>
    <property type="match status" value="1"/>
</dbReference>